<accession>A0A329MI44</accession>
<dbReference type="AlphaFoldDB" id="A0A329MI44"/>
<proteinExistence type="predicted"/>
<dbReference type="Pfam" id="PF14169">
    <property type="entry name" value="YdjO"/>
    <property type="match status" value="1"/>
</dbReference>
<evidence type="ECO:0008006" key="3">
    <source>
        <dbReference type="Google" id="ProtNLM"/>
    </source>
</evidence>
<protein>
    <recommendedName>
        <fullName evidence="3">Cold-shock protein</fullName>
    </recommendedName>
</protein>
<dbReference type="InterPro" id="IPR025916">
    <property type="entry name" value="YdjO"/>
</dbReference>
<dbReference type="EMBL" id="QMFB01000012">
    <property type="protein sequence ID" value="RAV19332.1"/>
    <property type="molecule type" value="Genomic_DNA"/>
</dbReference>
<gene>
    <name evidence="1" type="ORF">DQG23_20250</name>
</gene>
<organism evidence="1 2">
    <name type="scientific">Paenibacillus contaminans</name>
    <dbReference type="NCBI Taxonomy" id="450362"/>
    <lineage>
        <taxon>Bacteria</taxon>
        <taxon>Bacillati</taxon>
        <taxon>Bacillota</taxon>
        <taxon>Bacilli</taxon>
        <taxon>Bacillales</taxon>
        <taxon>Paenibacillaceae</taxon>
        <taxon>Paenibacillus</taxon>
    </lineage>
</organism>
<reference evidence="1 2" key="1">
    <citation type="journal article" date="2009" name="Int. J. Syst. Evol. Microbiol.">
        <title>Paenibacillus contaminans sp. nov., isolated from a contaminated laboratory plate.</title>
        <authorList>
            <person name="Chou J.H."/>
            <person name="Lee J.H."/>
            <person name="Lin M.C."/>
            <person name="Chang P.S."/>
            <person name="Arun A.B."/>
            <person name="Young C.C."/>
            <person name="Chen W.M."/>
        </authorList>
    </citation>
    <scope>NUCLEOTIDE SEQUENCE [LARGE SCALE GENOMIC DNA]</scope>
    <source>
        <strain evidence="1 2">CKOBP-6</strain>
    </source>
</reference>
<dbReference type="OrthoDB" id="1955171at2"/>
<evidence type="ECO:0000313" key="2">
    <source>
        <dbReference type="Proteomes" id="UP000250369"/>
    </source>
</evidence>
<keyword evidence="2" id="KW-1185">Reference proteome</keyword>
<dbReference type="Proteomes" id="UP000250369">
    <property type="component" value="Unassembled WGS sequence"/>
</dbReference>
<sequence>MYYRKKSSEPVAEEVTAVWSCTKDGCKMWMRDNFSFKYIPSCPACNIPMVSSTKMLPLLVNSNNNLKTLKKGVQI</sequence>
<dbReference type="RefSeq" id="WP_113032695.1">
    <property type="nucleotide sequence ID" value="NZ_QMFB01000012.1"/>
</dbReference>
<name>A0A329MI44_9BACL</name>
<comment type="caution">
    <text evidence="1">The sequence shown here is derived from an EMBL/GenBank/DDBJ whole genome shotgun (WGS) entry which is preliminary data.</text>
</comment>
<evidence type="ECO:0000313" key="1">
    <source>
        <dbReference type="EMBL" id="RAV19332.1"/>
    </source>
</evidence>